<reference evidence="1" key="1">
    <citation type="submission" date="2015-04" db="EMBL/GenBank/DDBJ databases">
        <title>Formation of a single polar flagellum by lateral and polar bacterial flagellar gene sets.</title>
        <authorList>
            <person name="Maruyama Y."/>
            <person name="Kobayashi M."/>
            <person name="Murata K."/>
            <person name="Hashimoto W."/>
        </authorList>
    </citation>
    <scope>NUCLEOTIDE SEQUENCE</scope>
    <source>
        <strain evidence="1">A1</strain>
    </source>
</reference>
<evidence type="ECO:0000313" key="1">
    <source>
        <dbReference type="EMBL" id="BAR72248.1"/>
    </source>
</evidence>
<dbReference type="Gene3D" id="3.40.50.10610">
    <property type="entry name" value="ABC-type transport auxiliary lipoprotein component"/>
    <property type="match status" value="1"/>
</dbReference>
<proteinExistence type="predicted"/>
<protein>
    <recommendedName>
        <fullName evidence="2">DUF4136 domain-containing protein</fullName>
    </recommendedName>
</protein>
<dbReference type="EMBL" id="LC043076">
    <property type="protein sequence ID" value="BAR72248.1"/>
    <property type="molecule type" value="Genomic_DNA"/>
</dbReference>
<organism evidence="1">
    <name type="scientific">Sphingomonas sp. A1</name>
    <dbReference type="NCBI Taxonomy" id="90322"/>
    <lineage>
        <taxon>Bacteria</taxon>
        <taxon>Pseudomonadati</taxon>
        <taxon>Pseudomonadota</taxon>
        <taxon>Alphaproteobacteria</taxon>
        <taxon>Sphingomonadales</taxon>
        <taxon>Sphingomonadaceae</taxon>
        <taxon>Sphingomonas</taxon>
    </lineage>
</organism>
<evidence type="ECO:0008006" key="2">
    <source>
        <dbReference type="Google" id="ProtNLM"/>
    </source>
</evidence>
<name>A0A0F7R0N2_9SPHN</name>
<sequence length="223" mass="24401">MSGPPIAFTLYPLAVSLECPVSVLRLIARPVLLAVLFLSACAPVSMRNVWRDPAYNGPALHHVVVMSISRSDVQRRVFEDSFAGYLQQQGVQAQVSYNMLPENGPIANDKIQAAFAQSGADGVLVTRIIHVEQRLDVAPYPYMGPGWYRPGFYGWYGGPAWSAVPADVYQYSVLTLETTLWSLSSGKIVWTAASQIVEPDDVSRLASSLAQTLVTRMRADAVL</sequence>
<accession>A0A0F7R0N2</accession>
<dbReference type="AlphaFoldDB" id="A0A0F7R0N2"/>